<sequence length="116" mass="12405">MSPAAGERADAGPGDLIERRGVVASVTLPGADDATVFRATLTDRLPEPGSVTPTESLQLVWHGRRRVPGVMPGQWLAVRGRLTRPDGVLTLHNPAFDLIDAPEAALRARPPREESP</sequence>
<dbReference type="Proteomes" id="UP000567246">
    <property type="component" value="Unassembled WGS sequence"/>
</dbReference>
<accession>A0A7W9JI88</accession>
<evidence type="ECO:0000313" key="1">
    <source>
        <dbReference type="EMBL" id="MBB5847991.1"/>
    </source>
</evidence>
<reference evidence="1 2" key="1">
    <citation type="submission" date="2020-08" db="EMBL/GenBank/DDBJ databases">
        <title>Sequencing the genomes of 1000 actinobacteria strains.</title>
        <authorList>
            <person name="Klenk H.-P."/>
        </authorList>
    </citation>
    <scope>NUCLEOTIDE SEQUENCE [LARGE SCALE GENOMIC DNA]</scope>
    <source>
        <strain evidence="1 2">DSM 17945</strain>
    </source>
</reference>
<evidence type="ECO:0000313" key="2">
    <source>
        <dbReference type="Proteomes" id="UP000567246"/>
    </source>
</evidence>
<keyword evidence="2" id="KW-1185">Reference proteome</keyword>
<dbReference type="RefSeq" id="WP_338104233.1">
    <property type="nucleotide sequence ID" value="NZ_BAABAG010000005.1"/>
</dbReference>
<dbReference type="EMBL" id="JACHMW010000001">
    <property type="protein sequence ID" value="MBB5847991.1"/>
    <property type="molecule type" value="Genomic_DNA"/>
</dbReference>
<protein>
    <recommendedName>
        <fullName evidence="3">DNA-binding protein</fullName>
    </recommendedName>
</protein>
<name>A0A7W9JI88_9MICC</name>
<gene>
    <name evidence="1" type="ORF">HDA33_000555</name>
</gene>
<organism evidence="1 2">
    <name type="scientific">Micrococcus endophyticus</name>
    <dbReference type="NCBI Taxonomy" id="455343"/>
    <lineage>
        <taxon>Bacteria</taxon>
        <taxon>Bacillati</taxon>
        <taxon>Actinomycetota</taxon>
        <taxon>Actinomycetes</taxon>
        <taxon>Micrococcales</taxon>
        <taxon>Micrococcaceae</taxon>
        <taxon>Micrococcus</taxon>
    </lineage>
</organism>
<dbReference type="AlphaFoldDB" id="A0A7W9JI88"/>
<evidence type="ECO:0008006" key="3">
    <source>
        <dbReference type="Google" id="ProtNLM"/>
    </source>
</evidence>
<proteinExistence type="predicted"/>
<comment type="caution">
    <text evidence="1">The sequence shown here is derived from an EMBL/GenBank/DDBJ whole genome shotgun (WGS) entry which is preliminary data.</text>
</comment>